<feature type="domain" description="Kazal-like" evidence="4">
    <location>
        <begin position="1"/>
        <end position="50"/>
    </location>
</feature>
<comment type="caution">
    <text evidence="5">The sequence shown here is derived from an EMBL/GenBank/DDBJ whole genome shotgun (WGS) entry which is preliminary data.</text>
</comment>
<keyword evidence="3" id="KW-1015">Disulfide bond</keyword>
<evidence type="ECO:0000256" key="1">
    <source>
        <dbReference type="ARBA" id="ARBA00022690"/>
    </source>
</evidence>
<feature type="non-terminal residue" evidence="5">
    <location>
        <position position="250"/>
    </location>
</feature>
<dbReference type="Pfam" id="PF07648">
    <property type="entry name" value="Kazal_2"/>
    <property type="match status" value="2"/>
</dbReference>
<protein>
    <recommendedName>
        <fullName evidence="4">Kazal-like domain-containing protein</fullName>
    </recommendedName>
</protein>
<keyword evidence="2" id="KW-0722">Serine protease inhibitor</keyword>
<dbReference type="AlphaFoldDB" id="A0AAV2RHQ8"/>
<dbReference type="InterPro" id="IPR050653">
    <property type="entry name" value="Prot_Inhib_GrowthFact_Antg"/>
</dbReference>
<dbReference type="PANTHER" id="PTHR10913:SF45">
    <property type="entry name" value="FOLLISTATIN, ISOFORM A-RELATED"/>
    <property type="match status" value="1"/>
</dbReference>
<feature type="non-terminal residue" evidence="5">
    <location>
        <position position="1"/>
    </location>
</feature>
<dbReference type="GO" id="GO:0005576">
    <property type="term" value="C:extracellular region"/>
    <property type="evidence" value="ECO:0007669"/>
    <property type="project" value="TreeGrafter"/>
</dbReference>
<dbReference type="PANTHER" id="PTHR10913">
    <property type="entry name" value="FOLLISTATIN-RELATED"/>
    <property type="match status" value="1"/>
</dbReference>
<dbReference type="SMART" id="SM00280">
    <property type="entry name" value="KAZAL"/>
    <property type="match status" value="4"/>
</dbReference>
<dbReference type="SUPFAM" id="SSF100895">
    <property type="entry name" value="Kazal-type serine protease inhibitors"/>
    <property type="match status" value="4"/>
</dbReference>
<name>A0AAV2RHQ8_MEGNR</name>
<dbReference type="GO" id="GO:0030154">
    <property type="term" value="P:cell differentiation"/>
    <property type="evidence" value="ECO:0007669"/>
    <property type="project" value="TreeGrafter"/>
</dbReference>
<accession>A0AAV2RHQ8</accession>
<evidence type="ECO:0000256" key="2">
    <source>
        <dbReference type="ARBA" id="ARBA00022900"/>
    </source>
</evidence>
<keyword evidence="1" id="KW-0646">Protease inhibitor</keyword>
<proteinExistence type="predicted"/>
<evidence type="ECO:0000256" key="3">
    <source>
        <dbReference type="ARBA" id="ARBA00023157"/>
    </source>
</evidence>
<feature type="domain" description="Kazal-like" evidence="4">
    <location>
        <begin position="124"/>
        <end position="177"/>
    </location>
</feature>
<dbReference type="EMBL" id="CAXKWB010023068">
    <property type="protein sequence ID" value="CAL4124840.1"/>
    <property type="molecule type" value="Genomic_DNA"/>
</dbReference>
<reference evidence="5 6" key="1">
    <citation type="submission" date="2024-05" db="EMBL/GenBank/DDBJ databases">
        <authorList>
            <person name="Wallberg A."/>
        </authorList>
    </citation>
    <scope>NUCLEOTIDE SEQUENCE [LARGE SCALE GENOMIC DNA]</scope>
</reference>
<evidence type="ECO:0000313" key="5">
    <source>
        <dbReference type="EMBL" id="CAL4124840.1"/>
    </source>
</evidence>
<dbReference type="Proteomes" id="UP001497623">
    <property type="component" value="Unassembled WGS sequence"/>
</dbReference>
<evidence type="ECO:0000259" key="4">
    <source>
        <dbReference type="PROSITE" id="PS51465"/>
    </source>
</evidence>
<feature type="domain" description="Kazal-like" evidence="4">
    <location>
        <begin position="190"/>
        <end position="243"/>
    </location>
</feature>
<dbReference type="InterPro" id="IPR002350">
    <property type="entry name" value="Kazal_dom"/>
</dbReference>
<organism evidence="5 6">
    <name type="scientific">Meganyctiphanes norvegica</name>
    <name type="common">Northern krill</name>
    <name type="synonym">Thysanopoda norvegica</name>
    <dbReference type="NCBI Taxonomy" id="48144"/>
    <lineage>
        <taxon>Eukaryota</taxon>
        <taxon>Metazoa</taxon>
        <taxon>Ecdysozoa</taxon>
        <taxon>Arthropoda</taxon>
        <taxon>Crustacea</taxon>
        <taxon>Multicrustacea</taxon>
        <taxon>Malacostraca</taxon>
        <taxon>Eumalacostraca</taxon>
        <taxon>Eucarida</taxon>
        <taxon>Euphausiacea</taxon>
        <taxon>Euphausiidae</taxon>
        <taxon>Meganyctiphanes</taxon>
    </lineage>
</organism>
<feature type="domain" description="Kazal-like" evidence="4">
    <location>
        <begin position="61"/>
        <end position="115"/>
    </location>
</feature>
<dbReference type="Gene3D" id="3.30.60.30">
    <property type="match status" value="4"/>
</dbReference>
<keyword evidence="6" id="KW-1185">Reference proteome</keyword>
<sequence length="250" mass="27476">LTCELDCPNIYKPVCDSRGNTHPNNCILRYVACMLPLRKITWTKDGDCEIYDLNAQADEPIANQMTCDNKPCPDQLDYVCDTNGNTHDNFCFMLKVGCLVPNENIQLQYPGPCGSHAIGSKANTKSGIDCRLNCPDTYSPICDNRGNTYDNTCLLAYVSCMLPLKKIVMVHTGECGTIAMDESTSFGSKVSPPISCTVSCPEVENPVCDNRGVTHANECHLVVEACNFPDEKIVMSYPGACRAPFFNMSK</sequence>
<dbReference type="Pfam" id="PF00050">
    <property type="entry name" value="Kazal_1"/>
    <property type="match status" value="2"/>
</dbReference>
<evidence type="ECO:0000313" key="6">
    <source>
        <dbReference type="Proteomes" id="UP001497623"/>
    </source>
</evidence>
<dbReference type="CDD" id="cd00104">
    <property type="entry name" value="KAZAL_FS"/>
    <property type="match status" value="3"/>
</dbReference>
<dbReference type="InterPro" id="IPR036058">
    <property type="entry name" value="Kazal_dom_sf"/>
</dbReference>
<dbReference type="PROSITE" id="PS51465">
    <property type="entry name" value="KAZAL_2"/>
    <property type="match status" value="4"/>
</dbReference>
<gene>
    <name evidence="5" type="ORF">MNOR_LOCUS24817</name>
</gene>